<keyword evidence="1" id="KW-0479">Metal-binding</keyword>
<dbReference type="Proteomes" id="UP001174694">
    <property type="component" value="Unassembled WGS sequence"/>
</dbReference>
<dbReference type="GO" id="GO:0031179">
    <property type="term" value="P:peptide modification"/>
    <property type="evidence" value="ECO:0007669"/>
    <property type="project" value="InterPro"/>
</dbReference>
<dbReference type="PANTHER" id="PTHR12736">
    <property type="entry name" value="LANC-LIKE PROTEIN"/>
    <property type="match status" value="1"/>
</dbReference>
<feature type="binding site" evidence="1">
    <location>
        <position position="295"/>
    </location>
    <ligand>
        <name>Zn(2+)</name>
        <dbReference type="ChEBI" id="CHEBI:29105"/>
    </ligand>
</feature>
<dbReference type="CDD" id="cd04794">
    <property type="entry name" value="euk_LANCL"/>
    <property type="match status" value="1"/>
</dbReference>
<dbReference type="SMART" id="SM01260">
    <property type="entry name" value="LANC_like"/>
    <property type="match status" value="1"/>
</dbReference>
<dbReference type="SUPFAM" id="SSF158745">
    <property type="entry name" value="LanC-like"/>
    <property type="match status" value="1"/>
</dbReference>
<dbReference type="InterPro" id="IPR012341">
    <property type="entry name" value="6hp_glycosidase-like_sf"/>
</dbReference>
<keyword evidence="1" id="KW-0862">Zinc</keyword>
<accession>A0AA38S9F8</accession>
<feature type="binding site" evidence="1">
    <location>
        <position position="296"/>
    </location>
    <ligand>
        <name>Zn(2+)</name>
        <dbReference type="ChEBI" id="CHEBI:29105"/>
    </ligand>
</feature>
<keyword evidence="3" id="KW-1185">Reference proteome</keyword>
<comment type="caution">
    <text evidence="2">The sequence shown here is derived from an EMBL/GenBank/DDBJ whole genome shotgun (WGS) entry which is preliminary data.</text>
</comment>
<dbReference type="PRINTS" id="PR01950">
    <property type="entry name" value="LANCSUPER"/>
</dbReference>
<gene>
    <name evidence="2" type="ORF">NKR23_g1610</name>
</gene>
<dbReference type="Pfam" id="PF05147">
    <property type="entry name" value="LANC_like"/>
    <property type="match status" value="1"/>
</dbReference>
<evidence type="ECO:0000313" key="3">
    <source>
        <dbReference type="Proteomes" id="UP001174694"/>
    </source>
</evidence>
<dbReference type="Gene3D" id="1.50.10.10">
    <property type="match status" value="1"/>
</dbReference>
<dbReference type="EMBL" id="JANBVO010000003">
    <property type="protein sequence ID" value="KAJ9155491.1"/>
    <property type="molecule type" value="Genomic_DNA"/>
</dbReference>
<name>A0AA38S9F8_9PEZI</name>
<dbReference type="GO" id="GO:0005886">
    <property type="term" value="C:plasma membrane"/>
    <property type="evidence" value="ECO:0007669"/>
    <property type="project" value="TreeGrafter"/>
</dbReference>
<dbReference type="InterPro" id="IPR007822">
    <property type="entry name" value="LANC-like"/>
</dbReference>
<sequence>MTDRYIPNDFSPLLTLGDTKTYLRDALEQILKHCPPLESYSGVRLAGLWEGPTGIAYLFLHVSAALPDLKIDGHHAITWAKEYLRGSRGHLHLEKGNCGFHSEWLCFLAVRACTTKDPAHVREFLSDIPAIVGHDFPDEMLYGRAGTLYLLRMIRHWVPDSASLVEPAVASVSEKIMSEGTDWTYHGSRYLGSVHGDIGIVTQLVRTTPALAERLEPKLAQLLSMQWADGNWPAREGSSHATLTQFCHGAPGFVISLLSIGRFFPSLQDRVKSAVQKGRECIWKQGLLRKEPSLCHGVFSNALALPLGRQREHFLAMATPENIARMRSQDSSLFEPADFGMKYGITPSYRASAAWSWLVHDQESPGIIAYNDV</sequence>
<protein>
    <submittedName>
        <fullName evidence="2">LanC-like protein 2</fullName>
    </submittedName>
</protein>
<dbReference type="GO" id="GO:0046872">
    <property type="term" value="F:metal ion binding"/>
    <property type="evidence" value="ECO:0007669"/>
    <property type="project" value="UniProtKB-KW"/>
</dbReference>
<dbReference type="PANTHER" id="PTHR12736:SF7">
    <property type="entry name" value="LANC-LIKE PROTEIN 3"/>
    <property type="match status" value="1"/>
</dbReference>
<dbReference type="GO" id="GO:0005975">
    <property type="term" value="P:carbohydrate metabolic process"/>
    <property type="evidence" value="ECO:0007669"/>
    <property type="project" value="InterPro"/>
</dbReference>
<organism evidence="2 3">
    <name type="scientific">Pleurostoma richardsiae</name>
    <dbReference type="NCBI Taxonomy" id="41990"/>
    <lineage>
        <taxon>Eukaryota</taxon>
        <taxon>Fungi</taxon>
        <taxon>Dikarya</taxon>
        <taxon>Ascomycota</taxon>
        <taxon>Pezizomycotina</taxon>
        <taxon>Sordariomycetes</taxon>
        <taxon>Sordariomycetidae</taxon>
        <taxon>Calosphaeriales</taxon>
        <taxon>Pleurostomataceae</taxon>
        <taxon>Pleurostoma</taxon>
    </lineage>
</organism>
<evidence type="ECO:0000313" key="2">
    <source>
        <dbReference type="EMBL" id="KAJ9155491.1"/>
    </source>
</evidence>
<dbReference type="AlphaFoldDB" id="A0AA38S9F8"/>
<proteinExistence type="predicted"/>
<evidence type="ECO:0000256" key="1">
    <source>
        <dbReference type="PIRSR" id="PIRSR607822-1"/>
    </source>
</evidence>
<reference evidence="2" key="1">
    <citation type="submission" date="2022-07" db="EMBL/GenBank/DDBJ databases">
        <title>Fungi with potential for degradation of polypropylene.</title>
        <authorList>
            <person name="Gostincar C."/>
        </authorList>
    </citation>
    <scope>NUCLEOTIDE SEQUENCE</scope>
    <source>
        <strain evidence="2">EXF-13308</strain>
    </source>
</reference>
<feature type="binding site" evidence="1">
    <location>
        <position position="247"/>
    </location>
    <ligand>
        <name>Zn(2+)</name>
        <dbReference type="ChEBI" id="CHEBI:29105"/>
    </ligand>
</feature>